<evidence type="ECO:0000259" key="2">
    <source>
        <dbReference type="Pfam" id="PF00899"/>
    </source>
</evidence>
<evidence type="ECO:0000313" key="4">
    <source>
        <dbReference type="Proteomes" id="UP000198741"/>
    </source>
</evidence>
<dbReference type="STRING" id="1090615.SAMN04515671_3205"/>
<accession>A0A1H0QRV8</accession>
<dbReference type="Pfam" id="PF00899">
    <property type="entry name" value="ThiF"/>
    <property type="match status" value="1"/>
</dbReference>
<dbReference type="AlphaFoldDB" id="A0A1H0QRV8"/>
<dbReference type="InterPro" id="IPR000594">
    <property type="entry name" value="ThiF_NAD_FAD-bd"/>
</dbReference>
<dbReference type="Gene3D" id="3.40.109.10">
    <property type="entry name" value="NADH Oxidase"/>
    <property type="match status" value="1"/>
</dbReference>
<dbReference type="CDD" id="cd01483">
    <property type="entry name" value="E1_enzyme_family"/>
    <property type="match status" value="1"/>
</dbReference>
<dbReference type="GO" id="GO:0016491">
    <property type="term" value="F:oxidoreductase activity"/>
    <property type="evidence" value="ECO:0007669"/>
    <property type="project" value="InterPro"/>
</dbReference>
<organism evidence="3 4">
    <name type="scientific">Nakamurella panacisegetis</name>
    <dbReference type="NCBI Taxonomy" id="1090615"/>
    <lineage>
        <taxon>Bacteria</taxon>
        <taxon>Bacillati</taxon>
        <taxon>Actinomycetota</taxon>
        <taxon>Actinomycetes</taxon>
        <taxon>Nakamurellales</taxon>
        <taxon>Nakamurellaceae</taxon>
        <taxon>Nakamurella</taxon>
    </lineage>
</organism>
<dbReference type="InterPro" id="IPR000415">
    <property type="entry name" value="Nitroreductase-like"/>
</dbReference>
<dbReference type="GO" id="GO:0061504">
    <property type="term" value="P:cyclic threonylcarbamoyladenosine biosynthetic process"/>
    <property type="evidence" value="ECO:0007669"/>
    <property type="project" value="TreeGrafter"/>
</dbReference>
<evidence type="ECO:0000256" key="1">
    <source>
        <dbReference type="SAM" id="MobiDB-lite"/>
    </source>
</evidence>
<dbReference type="EMBL" id="LT629710">
    <property type="protein sequence ID" value="SDP19479.1"/>
    <property type="molecule type" value="Genomic_DNA"/>
</dbReference>
<dbReference type="OrthoDB" id="5149792at2"/>
<feature type="domain" description="THIF-type NAD/FAD binding fold" evidence="2">
    <location>
        <begin position="84"/>
        <end position="217"/>
    </location>
</feature>
<dbReference type="Proteomes" id="UP000198741">
    <property type="component" value="Chromosome I"/>
</dbReference>
<keyword evidence="4" id="KW-1185">Reference proteome</keyword>
<dbReference type="InterPro" id="IPR045886">
    <property type="entry name" value="ThiF/MoeB/HesA"/>
</dbReference>
<dbReference type="GO" id="GO:0061503">
    <property type="term" value="F:tRNA threonylcarbamoyladenosine dehydratase"/>
    <property type="evidence" value="ECO:0007669"/>
    <property type="project" value="TreeGrafter"/>
</dbReference>
<evidence type="ECO:0000313" key="3">
    <source>
        <dbReference type="EMBL" id="SDP19479.1"/>
    </source>
</evidence>
<name>A0A1H0QRV8_9ACTN</name>
<dbReference type="RefSeq" id="WP_090477456.1">
    <property type="nucleotide sequence ID" value="NZ_LT629710.1"/>
</dbReference>
<dbReference type="Gene3D" id="3.40.50.720">
    <property type="entry name" value="NAD(P)-binding Rossmann-like Domain"/>
    <property type="match status" value="1"/>
</dbReference>
<dbReference type="PANTHER" id="PTHR43267">
    <property type="entry name" value="TRNA THREONYLCARBAMOYLADENOSINE DEHYDRATASE"/>
    <property type="match status" value="1"/>
</dbReference>
<dbReference type="NCBIfam" id="NF005901">
    <property type="entry name" value="PRK07877.1"/>
    <property type="match status" value="1"/>
</dbReference>
<dbReference type="SUPFAM" id="SSF55469">
    <property type="entry name" value="FMN-dependent nitroreductase-like"/>
    <property type="match status" value="2"/>
</dbReference>
<dbReference type="SUPFAM" id="SSF69572">
    <property type="entry name" value="Activating enzymes of the ubiquitin-like proteins"/>
    <property type="match status" value="1"/>
</dbReference>
<proteinExistence type="predicted"/>
<reference evidence="3 4" key="1">
    <citation type="submission" date="2016-10" db="EMBL/GenBank/DDBJ databases">
        <authorList>
            <person name="de Groot N.N."/>
        </authorList>
    </citation>
    <scope>NUCLEOTIDE SEQUENCE [LARGE SCALE GENOMIC DNA]</scope>
    <source>
        <strain evidence="4">P4-7,KCTC 19426,CECT 7604</strain>
    </source>
</reference>
<sequence>MTPVSEDGHQPVWVDEAALSELRSRPGLRVLDQTGHGRDELRRLQPPPTDDEVSEGTRWAFFPWRNTVVRLPGPLAYRRIRTDRNRNKITGAEQDQLGRLVIGVVGLSVGHAIAHTIALEGLCGELRLADFDTIELSNLNRIPAGVFDLGVNKAVVAARRIAELDPYLPVRVLPDGLTEDSMDEFFDGLDLVIEECDSLDIKVRVREEARCRGIPVLMETSDRGLFDVERFDLEPSRPPFHGLLGDVDAGSLRGLPTRDKAPHVMRILQATQLSARMAASMVEIDRTVSTWPQLGGDIALGASMVATAVRRFGRGQHLPSGRIRVDLEQSFDRLDPALAPGRSMSADGPRTDLTADRPADVLDAVVHAIRLAPSGGNVQPWAVEVSGPSVRISLVPERTSAMDQRFRGSYVAIGAAAFNARVAAAAHGRGTEVDFRPGGDPSAAVAVTLVDGADPSLPGLYPGMIRRISNRNLGRRAPLTAAVRDRLAAAAAIEGGFVRLVEDPDRLGQVADILAESDRLRYLTPLLHTQMMSELRWPGRDRLELGIDVRTLGLDEVDLAKLEVAGRPEVMELLAAWGGGVALGDNTRDRVRTSSAVAVVAMDGDGVQDYLRGGAAVERVWITAEQDGLGVQPVSPVFLYARDERDLANVSEPFQSRLGALSSRFADVVGLTAGQAPMLVLRLSHDAGDPPRSERLPLDEVLAAR</sequence>
<dbReference type="GO" id="GO:0008641">
    <property type="term" value="F:ubiquitin-like modifier activating enzyme activity"/>
    <property type="evidence" value="ECO:0007669"/>
    <property type="project" value="InterPro"/>
</dbReference>
<feature type="region of interest" description="Disordered" evidence="1">
    <location>
        <begin position="28"/>
        <end position="55"/>
    </location>
</feature>
<gene>
    <name evidence="3" type="ORF">SAMN04515671_3205</name>
</gene>
<dbReference type="PANTHER" id="PTHR43267:SF3">
    <property type="entry name" value="THIF PROTEIN"/>
    <property type="match status" value="1"/>
</dbReference>
<dbReference type="InterPro" id="IPR035985">
    <property type="entry name" value="Ubiquitin-activating_enz"/>
</dbReference>
<protein>
    <submittedName>
        <fullName evidence="3">ThiF family protein</fullName>
    </submittedName>
</protein>